<accession>A0ACC0C2F0</accession>
<evidence type="ECO:0000313" key="2">
    <source>
        <dbReference type="Proteomes" id="UP001060085"/>
    </source>
</evidence>
<organism evidence="1 2">
    <name type="scientific">Catharanthus roseus</name>
    <name type="common">Madagascar periwinkle</name>
    <name type="synonym">Vinca rosea</name>
    <dbReference type="NCBI Taxonomy" id="4058"/>
    <lineage>
        <taxon>Eukaryota</taxon>
        <taxon>Viridiplantae</taxon>
        <taxon>Streptophyta</taxon>
        <taxon>Embryophyta</taxon>
        <taxon>Tracheophyta</taxon>
        <taxon>Spermatophyta</taxon>
        <taxon>Magnoliopsida</taxon>
        <taxon>eudicotyledons</taxon>
        <taxon>Gunneridae</taxon>
        <taxon>Pentapetalae</taxon>
        <taxon>asterids</taxon>
        <taxon>lamiids</taxon>
        <taxon>Gentianales</taxon>
        <taxon>Apocynaceae</taxon>
        <taxon>Rauvolfioideae</taxon>
        <taxon>Vinceae</taxon>
        <taxon>Catharanthinae</taxon>
        <taxon>Catharanthus</taxon>
    </lineage>
</organism>
<proteinExistence type="predicted"/>
<sequence length="305" mass="34460">MDHDRSGRTHDRMVTTSSRRLKGRHSIFDIHTTLAPIDLAGSSFVDELLSGFPDVSLYISQHMDHYGNSGHVPSYTLGLREHGGDEGGEETRGPTPGGPQDPEIKPLYGGHIAVAIWRREVRFLRFFNIYLGQALHADARDLRGYYIHCLRYLELLGTTYGGSVLEYRMRLDTMSAFRVRWTPYTAQEIEDIRFATYHCTLAFFDTFVQLHGIPTPRIIALYQHLYETAFDASLCYYGSLHGVVFLSSGPIHDRLPPGSVYPSHPPIPAVVILDALDSYISNDDPANPNTSHARFLESSRIVRMY</sequence>
<name>A0ACC0C2F0_CATRO</name>
<protein>
    <submittedName>
        <fullName evidence="1">Uncharacterized protein</fullName>
    </submittedName>
</protein>
<dbReference type="Proteomes" id="UP001060085">
    <property type="component" value="Linkage Group LG02"/>
</dbReference>
<keyword evidence="2" id="KW-1185">Reference proteome</keyword>
<evidence type="ECO:0000313" key="1">
    <source>
        <dbReference type="EMBL" id="KAI5678928.1"/>
    </source>
</evidence>
<dbReference type="EMBL" id="CM044702">
    <property type="protein sequence ID" value="KAI5678928.1"/>
    <property type="molecule type" value="Genomic_DNA"/>
</dbReference>
<gene>
    <name evidence="1" type="ORF">M9H77_09878</name>
</gene>
<reference evidence="2" key="1">
    <citation type="journal article" date="2023" name="Nat. Plants">
        <title>Single-cell RNA sequencing provides a high-resolution roadmap for understanding the multicellular compartmentation of specialized metabolism.</title>
        <authorList>
            <person name="Sun S."/>
            <person name="Shen X."/>
            <person name="Li Y."/>
            <person name="Li Y."/>
            <person name="Wang S."/>
            <person name="Li R."/>
            <person name="Zhang H."/>
            <person name="Shen G."/>
            <person name="Guo B."/>
            <person name="Wei J."/>
            <person name="Xu J."/>
            <person name="St-Pierre B."/>
            <person name="Chen S."/>
            <person name="Sun C."/>
        </authorList>
    </citation>
    <scope>NUCLEOTIDE SEQUENCE [LARGE SCALE GENOMIC DNA]</scope>
</reference>
<comment type="caution">
    <text evidence="1">The sequence shown here is derived from an EMBL/GenBank/DDBJ whole genome shotgun (WGS) entry which is preliminary data.</text>
</comment>